<keyword evidence="2" id="KW-1185">Reference proteome</keyword>
<dbReference type="Proteomes" id="UP000029921">
    <property type="component" value="Unassembled WGS sequence"/>
</dbReference>
<evidence type="ECO:0008006" key="3">
    <source>
        <dbReference type="Google" id="ProtNLM"/>
    </source>
</evidence>
<accession>A0A4U8SWE0</accession>
<name>A0A4U8SWE0_9HELI</name>
<sequence length="147" mass="16393">MKRILISVAVALTLVGCGNTLEKDNVICVVESGTPSNQFQAITQDAVFSCTDKSGKPVGGVIEIDETKESGFKKYIKKLSIDNGFITKYETEWINGDRERKHEFVFENGKFAKNIEDGEDKGWKENTSNNLINAIKPMVSDLTIKRD</sequence>
<reference evidence="1 2" key="1">
    <citation type="journal article" date="2014" name="Genome Announc.">
        <title>Draft genome sequences of eight enterohepatic helicobacter species isolated from both laboratory and wild rodents.</title>
        <authorList>
            <person name="Sheh A."/>
            <person name="Shen Z."/>
            <person name="Fox J.G."/>
        </authorList>
    </citation>
    <scope>NUCLEOTIDE SEQUENCE [LARGE SCALE GENOMIC DNA]</scope>
    <source>
        <strain evidence="1 2">MIT 96-1001</strain>
    </source>
</reference>
<dbReference type="RefSeq" id="WP_034586675.1">
    <property type="nucleotide sequence ID" value="NZ_JRPE02000019.1"/>
</dbReference>
<gene>
    <name evidence="1" type="ORF">LS74_009630</name>
</gene>
<evidence type="ECO:0000313" key="1">
    <source>
        <dbReference type="EMBL" id="TLD91235.1"/>
    </source>
</evidence>
<proteinExistence type="predicted"/>
<comment type="caution">
    <text evidence="1">The sequence shown here is derived from an EMBL/GenBank/DDBJ whole genome shotgun (WGS) entry which is preliminary data.</text>
</comment>
<protein>
    <recommendedName>
        <fullName evidence="3">Lipoprotein</fullName>
    </recommendedName>
</protein>
<dbReference type="PROSITE" id="PS51257">
    <property type="entry name" value="PROKAR_LIPOPROTEIN"/>
    <property type="match status" value="1"/>
</dbReference>
<organism evidence="1 2">
    <name type="scientific">Helicobacter magdeburgensis</name>
    <dbReference type="NCBI Taxonomy" id="471858"/>
    <lineage>
        <taxon>Bacteria</taxon>
        <taxon>Pseudomonadati</taxon>
        <taxon>Campylobacterota</taxon>
        <taxon>Epsilonproteobacteria</taxon>
        <taxon>Campylobacterales</taxon>
        <taxon>Helicobacteraceae</taxon>
        <taxon>Helicobacter</taxon>
    </lineage>
</organism>
<evidence type="ECO:0000313" key="2">
    <source>
        <dbReference type="Proteomes" id="UP000029921"/>
    </source>
</evidence>
<dbReference type="EMBL" id="JRPE02000019">
    <property type="protein sequence ID" value="TLD91235.1"/>
    <property type="molecule type" value="Genomic_DNA"/>
</dbReference>
<dbReference type="AlphaFoldDB" id="A0A4U8SWE0"/>